<protein>
    <submittedName>
        <fullName evidence="1">Carboxylic ester hydrolase</fullName>
    </submittedName>
</protein>
<name>A0A8H6YJH0_9AGAR</name>
<comment type="caution">
    <text evidence="1">The sequence shown here is derived from an EMBL/GenBank/DDBJ whole genome shotgun (WGS) entry which is preliminary data.</text>
</comment>
<dbReference type="EMBL" id="JACAZI010000005">
    <property type="protein sequence ID" value="KAF7359722.1"/>
    <property type="molecule type" value="Genomic_DNA"/>
</dbReference>
<accession>A0A8H6YJH0</accession>
<gene>
    <name evidence="1" type="ORF">MVEN_00696800</name>
</gene>
<evidence type="ECO:0000313" key="1">
    <source>
        <dbReference type="EMBL" id="KAF7359722.1"/>
    </source>
</evidence>
<dbReference type="Proteomes" id="UP000620124">
    <property type="component" value="Unassembled WGS sequence"/>
</dbReference>
<proteinExistence type="predicted"/>
<sequence>MLHFSGTNVSLGTAVGKLFHSSMVTLLACLCYVYGSNTYDGANWSANPLKPAVNMSSENATETTVHKFIEGQFDTFTEASFHTAITDFYPLADYNNISLQGQWMCGTLRYICTTVMTTGAAHNFGFPAYQYRSDNPILGSKHSSELAAFLDDAKKFDPADQALSW</sequence>
<keyword evidence="1" id="KW-0378">Hydrolase</keyword>
<dbReference type="OrthoDB" id="408631at2759"/>
<dbReference type="GO" id="GO:0016787">
    <property type="term" value="F:hydrolase activity"/>
    <property type="evidence" value="ECO:0007669"/>
    <property type="project" value="UniProtKB-KW"/>
</dbReference>
<dbReference type="InterPro" id="IPR029058">
    <property type="entry name" value="AB_hydrolase_fold"/>
</dbReference>
<keyword evidence="2" id="KW-1185">Reference proteome</keyword>
<reference evidence="1" key="1">
    <citation type="submission" date="2020-05" db="EMBL/GenBank/DDBJ databases">
        <title>Mycena genomes resolve the evolution of fungal bioluminescence.</title>
        <authorList>
            <person name="Tsai I.J."/>
        </authorList>
    </citation>
    <scope>NUCLEOTIDE SEQUENCE</scope>
    <source>
        <strain evidence="1">CCC161011</strain>
    </source>
</reference>
<organism evidence="1 2">
    <name type="scientific">Mycena venus</name>
    <dbReference type="NCBI Taxonomy" id="2733690"/>
    <lineage>
        <taxon>Eukaryota</taxon>
        <taxon>Fungi</taxon>
        <taxon>Dikarya</taxon>
        <taxon>Basidiomycota</taxon>
        <taxon>Agaricomycotina</taxon>
        <taxon>Agaricomycetes</taxon>
        <taxon>Agaricomycetidae</taxon>
        <taxon>Agaricales</taxon>
        <taxon>Marasmiineae</taxon>
        <taxon>Mycenaceae</taxon>
        <taxon>Mycena</taxon>
    </lineage>
</organism>
<evidence type="ECO:0000313" key="2">
    <source>
        <dbReference type="Proteomes" id="UP000620124"/>
    </source>
</evidence>
<dbReference type="Gene3D" id="3.40.50.1820">
    <property type="entry name" value="alpha/beta hydrolase"/>
    <property type="match status" value="1"/>
</dbReference>
<dbReference type="AlphaFoldDB" id="A0A8H6YJH0"/>